<dbReference type="GO" id="GO:0003677">
    <property type="term" value="F:DNA binding"/>
    <property type="evidence" value="ECO:0007669"/>
    <property type="project" value="UniProtKB-KW"/>
</dbReference>
<dbReference type="GO" id="GO:0005829">
    <property type="term" value="C:cytosol"/>
    <property type="evidence" value="ECO:0007669"/>
    <property type="project" value="TreeGrafter"/>
</dbReference>
<dbReference type="AlphaFoldDB" id="A0A845SRA9"/>
<dbReference type="CDD" id="cd00093">
    <property type="entry name" value="HTH_XRE"/>
    <property type="match status" value="1"/>
</dbReference>
<dbReference type="EMBL" id="VIQT01000006">
    <property type="protein sequence ID" value="NDO38215.1"/>
    <property type="molecule type" value="Genomic_DNA"/>
</dbReference>
<organism evidence="3 4">
    <name type="scientific">Anaerotruncus colihominis</name>
    <dbReference type="NCBI Taxonomy" id="169435"/>
    <lineage>
        <taxon>Bacteria</taxon>
        <taxon>Bacillati</taxon>
        <taxon>Bacillota</taxon>
        <taxon>Clostridia</taxon>
        <taxon>Eubacteriales</taxon>
        <taxon>Oscillospiraceae</taxon>
        <taxon>Anaerotruncus</taxon>
    </lineage>
</organism>
<dbReference type="InterPro" id="IPR050807">
    <property type="entry name" value="TransReg_Diox_bact_type"/>
</dbReference>
<feature type="domain" description="HTH cro/C1-type" evidence="2">
    <location>
        <begin position="60"/>
        <end position="116"/>
    </location>
</feature>
<dbReference type="PROSITE" id="PS50943">
    <property type="entry name" value="HTH_CROC1"/>
    <property type="match status" value="1"/>
</dbReference>
<evidence type="ECO:0000259" key="2">
    <source>
        <dbReference type="PROSITE" id="PS50943"/>
    </source>
</evidence>
<name>A0A845SRA9_9FIRM</name>
<sequence length="127" mass="14555">MTSFFAYIIYLLKILVNSSLGEADYFLFPPYNKSQRRKGILSKEVQFQNRDRFIELGLTISALRKMRGMSQEELAERAKISRSHLSSIEAPNIIRPFSVEVLYNIADALEVRAGDLLNSSILPEKKK</sequence>
<dbReference type="InterPro" id="IPR010982">
    <property type="entry name" value="Lambda_DNA-bd_dom_sf"/>
</dbReference>
<dbReference type="SMART" id="SM00530">
    <property type="entry name" value="HTH_XRE"/>
    <property type="match status" value="1"/>
</dbReference>
<evidence type="ECO:0000256" key="1">
    <source>
        <dbReference type="ARBA" id="ARBA00023125"/>
    </source>
</evidence>
<reference evidence="3 4" key="1">
    <citation type="submission" date="2019-06" db="EMBL/GenBank/DDBJ databases">
        <title>Draft genome sequences of 15 bacterial species constituting the stable defined intestinal microbiota of the GM15 gnotobiotic mouse model.</title>
        <authorList>
            <person name="Elie C."/>
            <person name="Mathieu A."/>
            <person name="Saliou A."/>
            <person name="Darnaud M."/>
            <person name="Leulier F."/>
            <person name="Tamellini A."/>
        </authorList>
    </citation>
    <scope>NUCLEOTIDE SEQUENCE [LARGE SCALE GENOMIC DNA]</scope>
    <source>
        <strain evidence="3 4">JM4-15</strain>
    </source>
</reference>
<dbReference type="GO" id="GO:0003700">
    <property type="term" value="F:DNA-binding transcription factor activity"/>
    <property type="evidence" value="ECO:0007669"/>
    <property type="project" value="TreeGrafter"/>
</dbReference>
<evidence type="ECO:0000313" key="3">
    <source>
        <dbReference type="EMBL" id="NDO38215.1"/>
    </source>
</evidence>
<keyword evidence="1" id="KW-0238">DNA-binding</keyword>
<dbReference type="InterPro" id="IPR001387">
    <property type="entry name" value="Cro/C1-type_HTH"/>
</dbReference>
<evidence type="ECO:0000313" key="4">
    <source>
        <dbReference type="Proteomes" id="UP000462501"/>
    </source>
</evidence>
<dbReference type="PANTHER" id="PTHR46797:SF1">
    <property type="entry name" value="METHYLPHOSPHONATE SYNTHASE"/>
    <property type="match status" value="1"/>
</dbReference>
<protein>
    <submittedName>
        <fullName evidence="3">Helix-turn-helix transcriptional regulator</fullName>
    </submittedName>
</protein>
<comment type="caution">
    <text evidence="3">The sequence shown here is derived from an EMBL/GenBank/DDBJ whole genome shotgun (WGS) entry which is preliminary data.</text>
</comment>
<dbReference type="Pfam" id="PF01381">
    <property type="entry name" value="HTH_3"/>
    <property type="match status" value="1"/>
</dbReference>
<gene>
    <name evidence="3" type="ORF">FMM72_02965</name>
</gene>
<dbReference type="Proteomes" id="UP000462501">
    <property type="component" value="Unassembled WGS sequence"/>
</dbReference>
<dbReference type="SUPFAM" id="SSF47413">
    <property type="entry name" value="lambda repressor-like DNA-binding domains"/>
    <property type="match status" value="1"/>
</dbReference>
<proteinExistence type="predicted"/>
<dbReference type="PANTHER" id="PTHR46797">
    <property type="entry name" value="HTH-TYPE TRANSCRIPTIONAL REGULATOR"/>
    <property type="match status" value="1"/>
</dbReference>
<accession>A0A845SRA9</accession>
<dbReference type="Gene3D" id="1.10.260.40">
    <property type="entry name" value="lambda repressor-like DNA-binding domains"/>
    <property type="match status" value="1"/>
</dbReference>